<gene>
    <name evidence="6" type="ORF">THIOM_000602</name>
</gene>
<dbReference type="InterPro" id="IPR051171">
    <property type="entry name" value="CaCA"/>
</dbReference>
<dbReference type="Pfam" id="PF03160">
    <property type="entry name" value="Calx-beta"/>
    <property type="match status" value="1"/>
</dbReference>
<keyword evidence="2" id="KW-0677">Repeat</keyword>
<keyword evidence="1" id="KW-0732">Signal</keyword>
<dbReference type="GO" id="GO:0016020">
    <property type="term" value="C:membrane"/>
    <property type="evidence" value="ECO:0007669"/>
    <property type="project" value="InterPro"/>
</dbReference>
<keyword evidence="6" id="KW-0401">Integrin</keyword>
<sequence>MDYATTDGTALEGTDYVGDTGRLTWLDGDSSNKTLTITLIDNSTSQGNKTFTVTLSDPTSGADLETATVTIIDDAK</sequence>
<keyword evidence="7" id="KW-1185">Reference proteome</keyword>
<feature type="domain" description="Calx-beta" evidence="5">
    <location>
        <begin position="2"/>
        <end position="74"/>
    </location>
</feature>
<evidence type="ECO:0000256" key="1">
    <source>
        <dbReference type="ARBA" id="ARBA00022729"/>
    </source>
</evidence>
<comment type="caution">
    <text evidence="6">The sequence shown here is derived from an EMBL/GenBank/DDBJ whole genome shotgun (WGS) entry which is preliminary data.</text>
</comment>
<dbReference type="EMBL" id="LUTY01000293">
    <property type="protein sequence ID" value="OAD23563.1"/>
    <property type="molecule type" value="Genomic_DNA"/>
</dbReference>
<proteinExistence type="predicted"/>
<name>A0A176S662_9GAMM</name>
<dbReference type="InterPro" id="IPR003644">
    <property type="entry name" value="Calx_beta"/>
</dbReference>
<evidence type="ECO:0000313" key="6">
    <source>
        <dbReference type="EMBL" id="OAD23563.1"/>
    </source>
</evidence>
<dbReference type="PANTHER" id="PTHR11878">
    <property type="entry name" value="SODIUM/CALCIUM EXCHANGER"/>
    <property type="match status" value="1"/>
</dbReference>
<keyword evidence="4" id="KW-0813">Transport</keyword>
<dbReference type="GO" id="GO:0007229">
    <property type="term" value="P:integrin-mediated signaling pathway"/>
    <property type="evidence" value="ECO:0007669"/>
    <property type="project" value="UniProtKB-KW"/>
</dbReference>
<accession>A0A176S662</accession>
<evidence type="ECO:0000313" key="7">
    <source>
        <dbReference type="Proteomes" id="UP000076962"/>
    </source>
</evidence>
<evidence type="ECO:0000256" key="2">
    <source>
        <dbReference type="ARBA" id="ARBA00022737"/>
    </source>
</evidence>
<evidence type="ECO:0000259" key="5">
    <source>
        <dbReference type="Pfam" id="PF03160"/>
    </source>
</evidence>
<dbReference type="Gene3D" id="2.60.40.2030">
    <property type="match status" value="1"/>
</dbReference>
<keyword evidence="4" id="KW-0406">Ion transport</keyword>
<reference evidence="6 7" key="1">
    <citation type="submission" date="2016-05" db="EMBL/GenBank/DDBJ databases">
        <title>Single-cell genome of chain-forming Candidatus Thiomargarita nelsonii and comparison to other large sulfur-oxidizing bacteria.</title>
        <authorList>
            <person name="Winkel M."/>
            <person name="Salman V."/>
            <person name="Woyke T."/>
            <person name="Schulz-Vogt H."/>
            <person name="Richter M."/>
            <person name="Flood B."/>
            <person name="Bailey J."/>
            <person name="Amann R."/>
            <person name="Mussmann M."/>
        </authorList>
    </citation>
    <scope>NUCLEOTIDE SEQUENCE [LARGE SCALE GENOMIC DNA]</scope>
    <source>
        <strain evidence="6 7">THI036</strain>
    </source>
</reference>
<dbReference type="SUPFAM" id="SSF141072">
    <property type="entry name" value="CalX-like"/>
    <property type="match status" value="1"/>
</dbReference>
<dbReference type="AlphaFoldDB" id="A0A176S662"/>
<evidence type="ECO:0000256" key="3">
    <source>
        <dbReference type="ARBA" id="ARBA00022837"/>
    </source>
</evidence>
<dbReference type="PANTHER" id="PTHR11878:SF65">
    <property type="entry name" value="NA_CA-EXCHANGE PROTEIN, ISOFORM G"/>
    <property type="match status" value="1"/>
</dbReference>
<evidence type="ECO:0000256" key="4">
    <source>
        <dbReference type="ARBA" id="ARBA00023065"/>
    </source>
</evidence>
<dbReference type="Proteomes" id="UP000076962">
    <property type="component" value="Unassembled WGS sequence"/>
</dbReference>
<protein>
    <submittedName>
        <fullName evidence="6">Na-Ca exchanger/integrin-beta4</fullName>
    </submittedName>
</protein>
<dbReference type="GO" id="GO:0030001">
    <property type="term" value="P:metal ion transport"/>
    <property type="evidence" value="ECO:0007669"/>
    <property type="project" value="TreeGrafter"/>
</dbReference>
<keyword evidence="3" id="KW-0106">Calcium</keyword>
<organism evidence="6 7">
    <name type="scientific">Candidatus Thiomargarita nelsonii</name>
    <dbReference type="NCBI Taxonomy" id="1003181"/>
    <lineage>
        <taxon>Bacteria</taxon>
        <taxon>Pseudomonadati</taxon>
        <taxon>Pseudomonadota</taxon>
        <taxon>Gammaproteobacteria</taxon>
        <taxon>Thiotrichales</taxon>
        <taxon>Thiotrichaceae</taxon>
        <taxon>Thiomargarita</taxon>
    </lineage>
</organism>
<dbReference type="InterPro" id="IPR038081">
    <property type="entry name" value="CalX-like_sf"/>
</dbReference>